<name>A0A643C847_BALPH</name>
<dbReference type="EMBL" id="SGJD01002180">
    <property type="protein sequence ID" value="KAB0396397.1"/>
    <property type="molecule type" value="Genomic_DNA"/>
</dbReference>
<evidence type="ECO:0000256" key="1">
    <source>
        <dbReference type="ARBA" id="ARBA00009745"/>
    </source>
</evidence>
<dbReference type="GO" id="GO:0005634">
    <property type="term" value="C:nucleus"/>
    <property type="evidence" value="ECO:0007669"/>
    <property type="project" value="TreeGrafter"/>
</dbReference>
<dbReference type="PANTHER" id="PTHR10257">
    <property type="entry name" value="SERINE/THREONINE PROTEIN PHOSPHATASE 2A PP2A REGULATORY SUBUNIT B"/>
    <property type="match status" value="1"/>
</dbReference>
<dbReference type="PANTHER" id="PTHR10257:SF3">
    <property type="entry name" value="SERINE_THREONINE-PROTEIN PHOSPHATASE 2A 56 KDA REGULATORY SUBUNIT GAMMA ISOFORM"/>
    <property type="match status" value="1"/>
</dbReference>
<dbReference type="OrthoDB" id="10264446at2759"/>
<evidence type="ECO:0000313" key="3">
    <source>
        <dbReference type="Proteomes" id="UP000437017"/>
    </source>
</evidence>
<accession>A0A643C847</accession>
<dbReference type="GO" id="GO:0007165">
    <property type="term" value="P:signal transduction"/>
    <property type="evidence" value="ECO:0007669"/>
    <property type="project" value="InterPro"/>
</dbReference>
<evidence type="ECO:0000313" key="2">
    <source>
        <dbReference type="EMBL" id="KAB0396397.1"/>
    </source>
</evidence>
<dbReference type="Gene3D" id="1.25.10.10">
    <property type="entry name" value="Leucine-rich Repeat Variant"/>
    <property type="match status" value="1"/>
</dbReference>
<keyword evidence="3" id="KW-1185">Reference proteome</keyword>
<organism evidence="2 3">
    <name type="scientific">Balaenoptera physalus</name>
    <name type="common">Fin whale</name>
    <name type="synonym">Balaena physalus</name>
    <dbReference type="NCBI Taxonomy" id="9770"/>
    <lineage>
        <taxon>Eukaryota</taxon>
        <taxon>Metazoa</taxon>
        <taxon>Chordata</taxon>
        <taxon>Craniata</taxon>
        <taxon>Vertebrata</taxon>
        <taxon>Euteleostomi</taxon>
        <taxon>Mammalia</taxon>
        <taxon>Eutheria</taxon>
        <taxon>Laurasiatheria</taxon>
        <taxon>Artiodactyla</taxon>
        <taxon>Whippomorpha</taxon>
        <taxon>Cetacea</taxon>
        <taxon>Mysticeti</taxon>
        <taxon>Balaenopteridae</taxon>
        <taxon>Balaenoptera</taxon>
    </lineage>
</organism>
<comment type="caution">
    <text evidence="2">The sequence shown here is derived from an EMBL/GenBank/DDBJ whole genome shotgun (WGS) entry which is preliminary data.</text>
</comment>
<dbReference type="GO" id="GO:0000159">
    <property type="term" value="C:protein phosphatase type 2A complex"/>
    <property type="evidence" value="ECO:0007669"/>
    <property type="project" value="InterPro"/>
</dbReference>
<dbReference type="InterPro" id="IPR011989">
    <property type="entry name" value="ARM-like"/>
</dbReference>
<dbReference type="AlphaFoldDB" id="A0A643C847"/>
<dbReference type="InterPro" id="IPR016024">
    <property type="entry name" value="ARM-type_fold"/>
</dbReference>
<feature type="non-terminal residue" evidence="2">
    <location>
        <position position="1"/>
    </location>
</feature>
<comment type="similarity">
    <text evidence="1">Belongs to the phosphatase 2A regulatory subunit B56 family.</text>
</comment>
<sequence>VLLPLEKVKSLIVYHPQLAYCVVQFLEKDSTLTEPVVMALLKHWPKTHSLKEVMFLNELEEILDVIELSRVCEDHGAFSQVAEQVPYYWNNEYIMSLISDSAAKILPIMFPSLYHN</sequence>
<dbReference type="Proteomes" id="UP000437017">
    <property type="component" value="Unassembled WGS sequence"/>
</dbReference>
<dbReference type="GO" id="GO:0072542">
    <property type="term" value="F:protein phosphatase activator activity"/>
    <property type="evidence" value="ECO:0007669"/>
    <property type="project" value="TreeGrafter"/>
</dbReference>
<gene>
    <name evidence="2" type="ORF">E2I00_011920</name>
</gene>
<proteinExistence type="inferred from homology"/>
<dbReference type="SUPFAM" id="SSF48371">
    <property type="entry name" value="ARM repeat"/>
    <property type="match status" value="1"/>
</dbReference>
<dbReference type="InterPro" id="IPR002554">
    <property type="entry name" value="PP2A_B56"/>
</dbReference>
<reference evidence="2 3" key="1">
    <citation type="journal article" date="2019" name="PLoS ONE">
        <title>Genomic analyses reveal an absence of contemporary introgressive admixture between fin whales and blue whales, despite known hybrids.</title>
        <authorList>
            <person name="Westbury M.V."/>
            <person name="Petersen B."/>
            <person name="Lorenzen E.D."/>
        </authorList>
    </citation>
    <scope>NUCLEOTIDE SEQUENCE [LARGE SCALE GENOMIC DNA]</scope>
    <source>
        <strain evidence="2">FinWhale-01</strain>
    </source>
</reference>
<protein>
    <submittedName>
        <fullName evidence="2">Uncharacterized protein</fullName>
    </submittedName>
</protein>
<dbReference type="GO" id="GO:0005829">
    <property type="term" value="C:cytosol"/>
    <property type="evidence" value="ECO:0007669"/>
    <property type="project" value="TreeGrafter"/>
</dbReference>
<dbReference type="Pfam" id="PF01603">
    <property type="entry name" value="B56"/>
    <property type="match status" value="1"/>
</dbReference>